<dbReference type="SUPFAM" id="SSF55729">
    <property type="entry name" value="Acyl-CoA N-acyltransferases (Nat)"/>
    <property type="match status" value="1"/>
</dbReference>
<evidence type="ECO:0000313" key="4">
    <source>
        <dbReference type="EMBL" id="MDI6103318.1"/>
    </source>
</evidence>
<comment type="caution">
    <text evidence="4">The sequence shown here is derived from an EMBL/GenBank/DDBJ whole genome shotgun (WGS) entry which is preliminary data.</text>
</comment>
<feature type="domain" description="N-acetyltransferase" evidence="3">
    <location>
        <begin position="3"/>
        <end position="174"/>
    </location>
</feature>
<evidence type="ECO:0000256" key="2">
    <source>
        <dbReference type="ARBA" id="ARBA00023315"/>
    </source>
</evidence>
<dbReference type="InterPro" id="IPR050832">
    <property type="entry name" value="Bact_Acetyltransf"/>
</dbReference>
<evidence type="ECO:0000313" key="5">
    <source>
        <dbReference type="Proteomes" id="UP001241758"/>
    </source>
</evidence>
<dbReference type="EMBL" id="JASCTH010000025">
    <property type="protein sequence ID" value="MDI6103318.1"/>
    <property type="molecule type" value="Genomic_DNA"/>
</dbReference>
<reference evidence="4 5" key="1">
    <citation type="submission" date="2023-05" db="EMBL/GenBank/DDBJ databases">
        <title>Actinoplanes sp. NEAU-A12 genome sequencing.</title>
        <authorList>
            <person name="Wang Z.-S."/>
        </authorList>
    </citation>
    <scope>NUCLEOTIDE SEQUENCE [LARGE SCALE GENOMIC DNA]</scope>
    <source>
        <strain evidence="4 5">NEAU-A12</strain>
    </source>
</reference>
<keyword evidence="1" id="KW-0808">Transferase</keyword>
<organism evidence="4 5">
    <name type="scientific">Actinoplanes sandaracinus</name>
    <dbReference type="NCBI Taxonomy" id="3045177"/>
    <lineage>
        <taxon>Bacteria</taxon>
        <taxon>Bacillati</taxon>
        <taxon>Actinomycetota</taxon>
        <taxon>Actinomycetes</taxon>
        <taxon>Micromonosporales</taxon>
        <taxon>Micromonosporaceae</taxon>
        <taxon>Actinoplanes</taxon>
    </lineage>
</organism>
<name>A0ABT6WUB5_9ACTN</name>
<evidence type="ECO:0000256" key="1">
    <source>
        <dbReference type="ARBA" id="ARBA00022679"/>
    </source>
</evidence>
<dbReference type="CDD" id="cd04301">
    <property type="entry name" value="NAT_SF"/>
    <property type="match status" value="1"/>
</dbReference>
<evidence type="ECO:0000259" key="3">
    <source>
        <dbReference type="PROSITE" id="PS51186"/>
    </source>
</evidence>
<dbReference type="Gene3D" id="3.40.630.30">
    <property type="match status" value="1"/>
</dbReference>
<sequence>MTRSIHRAQPADAEALAHVQAASWRAAFDGLLSAEYLADLDIAALRTTWSGLLSDARWPRAGTLVLREGEDEGRLVGYARFYPSEDADLDPAQVGEIGSMYTVPAVWRTGAGSLLMAAVLDALAGAGYATASLWVLEGNTSAQAFYRAQGWEPDGARHVDRGSPAEVVKLRYRRAVT</sequence>
<dbReference type="Pfam" id="PF00583">
    <property type="entry name" value="Acetyltransf_1"/>
    <property type="match status" value="1"/>
</dbReference>
<dbReference type="PANTHER" id="PTHR43877">
    <property type="entry name" value="AMINOALKYLPHOSPHONATE N-ACETYLTRANSFERASE-RELATED-RELATED"/>
    <property type="match status" value="1"/>
</dbReference>
<dbReference type="InterPro" id="IPR016181">
    <property type="entry name" value="Acyl_CoA_acyltransferase"/>
</dbReference>
<dbReference type="PROSITE" id="PS51186">
    <property type="entry name" value="GNAT"/>
    <property type="match status" value="1"/>
</dbReference>
<dbReference type="RefSeq" id="WP_282764342.1">
    <property type="nucleotide sequence ID" value="NZ_JASCTH010000025.1"/>
</dbReference>
<dbReference type="Proteomes" id="UP001241758">
    <property type="component" value="Unassembled WGS sequence"/>
</dbReference>
<keyword evidence="5" id="KW-1185">Reference proteome</keyword>
<accession>A0ABT6WUB5</accession>
<dbReference type="PANTHER" id="PTHR43877:SF1">
    <property type="entry name" value="ACETYLTRANSFERASE"/>
    <property type="match status" value="1"/>
</dbReference>
<protein>
    <submittedName>
        <fullName evidence="4">GNAT family N-acetyltransferase</fullName>
    </submittedName>
</protein>
<keyword evidence="2" id="KW-0012">Acyltransferase</keyword>
<gene>
    <name evidence="4" type="ORF">QLQ12_32390</name>
</gene>
<dbReference type="InterPro" id="IPR000182">
    <property type="entry name" value="GNAT_dom"/>
</dbReference>
<proteinExistence type="predicted"/>